<dbReference type="Gene3D" id="3.40.50.620">
    <property type="entry name" value="HUPs"/>
    <property type="match status" value="1"/>
</dbReference>
<reference evidence="2 3" key="1">
    <citation type="submission" date="2014-11" db="EMBL/GenBank/DDBJ databases">
        <authorList>
            <person name="Zhu J."/>
            <person name="Qi W."/>
            <person name="Song R."/>
        </authorList>
    </citation>
    <scope>NUCLEOTIDE SEQUENCE [LARGE SCALE GENOMIC DNA]</scope>
</reference>
<gene>
    <name evidence="2" type="ORF">Vbra_21751</name>
</gene>
<dbReference type="AlphaFoldDB" id="A0A0G4FWW8"/>
<dbReference type="EMBL" id="CDMY01000518">
    <property type="protein sequence ID" value="CEM19648.1"/>
    <property type="molecule type" value="Genomic_DNA"/>
</dbReference>
<dbReference type="Proteomes" id="UP000041254">
    <property type="component" value="Unassembled WGS sequence"/>
</dbReference>
<feature type="transmembrane region" description="Helical" evidence="1">
    <location>
        <begin position="303"/>
        <end position="321"/>
    </location>
</feature>
<organism evidence="2 3">
    <name type="scientific">Vitrella brassicaformis (strain CCMP3155)</name>
    <dbReference type="NCBI Taxonomy" id="1169540"/>
    <lineage>
        <taxon>Eukaryota</taxon>
        <taxon>Sar</taxon>
        <taxon>Alveolata</taxon>
        <taxon>Colpodellida</taxon>
        <taxon>Vitrellaceae</taxon>
        <taxon>Vitrella</taxon>
    </lineage>
</organism>
<dbReference type="PANTHER" id="PTHR35270">
    <property type="entry name" value="FUSELESS, ISOFORM A"/>
    <property type="match status" value="1"/>
</dbReference>
<evidence type="ECO:0000256" key="1">
    <source>
        <dbReference type="SAM" id="Phobius"/>
    </source>
</evidence>
<dbReference type="Pfam" id="PF15993">
    <property type="entry name" value="Fuseless"/>
    <property type="match status" value="1"/>
</dbReference>
<feature type="transmembrane region" description="Helical" evidence="1">
    <location>
        <begin position="230"/>
        <end position="248"/>
    </location>
</feature>
<feature type="transmembrane region" description="Helical" evidence="1">
    <location>
        <begin position="260"/>
        <end position="282"/>
    </location>
</feature>
<dbReference type="OrthoDB" id="411557at2759"/>
<dbReference type="InParanoid" id="A0A0G4FWW8"/>
<keyword evidence="1" id="KW-1133">Transmembrane helix</keyword>
<sequence>MTIRRALNARIDAGRHGCSLIPVGRFCSSSAARSKGRQWTIVVGVGARDFENSRLAMRRAFELSQPSDHVIALHCRPTGASWPPPPPLAAALDVTILQPMKRLFEVRQASHIASPAPLNDRTIRDEMASAAREKAPDGVSHACEVVDAPEAGGPRAGLLNVLKRENAHLAVLGFGTNEKIGHVSSYILANAPQSCDVVIVRQHVPAASTEPQSGHHHEAHGIGWEDVKAILFRMGMTVAVVLFWRGTWLTLDHYLFPDDLIKSGLCSLAVGYSAIAIAMAFQKRIGGRIAHIEGPLMRSVAKFGYMYLVGLAVVFSWRGIWVTCDGIWQGAELQSAFGTHIAGLVLLAFQFGHLASALAPPIVKVCDHRDADTFLHPVGEFKRRAAKVRQTVAATAKPILRKVM</sequence>
<keyword evidence="1" id="KW-0812">Transmembrane</keyword>
<feature type="transmembrane region" description="Helical" evidence="1">
    <location>
        <begin position="341"/>
        <end position="359"/>
    </location>
</feature>
<name>A0A0G4FWW8_VITBC</name>
<protein>
    <submittedName>
        <fullName evidence="2">Uncharacterized protein</fullName>
    </submittedName>
</protein>
<keyword evidence="3" id="KW-1185">Reference proteome</keyword>
<evidence type="ECO:0000313" key="3">
    <source>
        <dbReference type="Proteomes" id="UP000041254"/>
    </source>
</evidence>
<dbReference type="InterPro" id="IPR032751">
    <property type="entry name" value="Fuseless"/>
</dbReference>
<proteinExistence type="predicted"/>
<dbReference type="SUPFAM" id="SSF52402">
    <property type="entry name" value="Adenine nucleotide alpha hydrolases-like"/>
    <property type="match status" value="1"/>
</dbReference>
<dbReference type="InterPro" id="IPR014729">
    <property type="entry name" value="Rossmann-like_a/b/a_fold"/>
</dbReference>
<dbReference type="PANTHER" id="PTHR35270:SF2">
    <property type="entry name" value="FUSELESS, ISOFORM A"/>
    <property type="match status" value="1"/>
</dbReference>
<evidence type="ECO:0000313" key="2">
    <source>
        <dbReference type="EMBL" id="CEM19648.1"/>
    </source>
</evidence>
<accession>A0A0G4FWW8</accession>
<keyword evidence="1" id="KW-0472">Membrane</keyword>
<dbReference type="VEuPathDB" id="CryptoDB:Vbra_21751"/>